<dbReference type="PANTHER" id="PTHR30273:SF2">
    <property type="entry name" value="PROTEIN FECR"/>
    <property type="match status" value="1"/>
</dbReference>
<dbReference type="Pfam" id="PF04773">
    <property type="entry name" value="FecR"/>
    <property type="match status" value="1"/>
</dbReference>
<feature type="transmembrane region" description="Helical" evidence="1">
    <location>
        <begin position="86"/>
        <end position="103"/>
    </location>
</feature>
<reference evidence="3" key="1">
    <citation type="journal article" date="2020" name="Microorganisms">
        <title>Reliable Identification of Environmental Pseudomonas Isolates Using the rpoD Gene.</title>
        <authorList>
            <consortium name="The Broad Institute Genome Sequencing Platform"/>
            <person name="Girard L."/>
            <person name="Lood C."/>
            <person name="Rokni-Zadeh H."/>
            <person name="van Noort V."/>
            <person name="Lavigne R."/>
            <person name="De Mot R."/>
        </authorList>
    </citation>
    <scope>NUCLEOTIDE SEQUENCE</scope>
    <source>
        <strain evidence="3">BW13M1</strain>
    </source>
</reference>
<feature type="domain" description="FecR protein" evidence="2">
    <location>
        <begin position="119"/>
        <end position="205"/>
    </location>
</feature>
<name>A0A923G5M4_9PSED</name>
<dbReference type="InterPro" id="IPR012373">
    <property type="entry name" value="Ferrdict_sens_TM"/>
</dbReference>
<comment type="caution">
    <text evidence="3">The sequence shown here is derived from an EMBL/GenBank/DDBJ whole genome shotgun (WGS) entry which is preliminary data.</text>
</comment>
<dbReference type="RefSeq" id="WP_186732017.1">
    <property type="nucleotide sequence ID" value="NZ_JABWRJ020000002.1"/>
</dbReference>
<evidence type="ECO:0000259" key="2">
    <source>
        <dbReference type="Pfam" id="PF04773"/>
    </source>
</evidence>
<keyword evidence="1" id="KW-1133">Transmembrane helix</keyword>
<dbReference type="Gene3D" id="2.60.120.1440">
    <property type="match status" value="1"/>
</dbReference>
<gene>
    <name evidence="3" type="ORF">HU751_02745</name>
</gene>
<accession>A0A923G5M4</accession>
<organism evidence="3">
    <name type="scientific">Pseudomonas peradeniyensis</name>
    <dbReference type="NCBI Taxonomy" id="2745488"/>
    <lineage>
        <taxon>Bacteria</taxon>
        <taxon>Pseudomonadati</taxon>
        <taxon>Pseudomonadota</taxon>
        <taxon>Gammaproteobacteria</taxon>
        <taxon>Pseudomonadales</taxon>
        <taxon>Pseudomonadaceae</taxon>
        <taxon>Pseudomonas</taxon>
    </lineage>
</organism>
<sequence>MTEAAASRKVQQALVYLAALQGDDPERVRKTHGLAQRWRGRSAEHERAWLEAEQRWQLVHRLAPQLRGALQPQACDVGRRRVLRQGGALAVLLAAGGWLGWMYKRTAPFHHDLQTAHAQAPQALALPDGSQLLVAAESNLRVRFDHGQRQVLLLHGNVFFDVAHELWRPFLISTRLGVVQVLGTAFTVSDRGDRVQVAVARGRVQVRDLQGGEQVLQAGERICLDGQGRLGSLRAGGRFGPDLAHWQRGWWSFTDQPLLEVIGELNAYVGRTVRVDPGVANLRLTGSFPSDRPEVLLEALPGILPVRLLEQGAQRLVAPR</sequence>
<keyword evidence="1" id="KW-0472">Membrane</keyword>
<protein>
    <submittedName>
        <fullName evidence="3">FecR domain-containing protein</fullName>
    </submittedName>
</protein>
<keyword evidence="1" id="KW-0812">Transmembrane</keyword>
<dbReference type="AlphaFoldDB" id="A0A923G5M4"/>
<reference evidence="3" key="2">
    <citation type="submission" date="2020-07" db="EMBL/GenBank/DDBJ databases">
        <authorList>
            <person name="Lood C."/>
            <person name="Girard L."/>
        </authorList>
    </citation>
    <scope>NUCLEOTIDE SEQUENCE</scope>
    <source>
        <strain evidence="3">BW13M1</strain>
    </source>
</reference>
<dbReference type="GO" id="GO:0016989">
    <property type="term" value="F:sigma factor antagonist activity"/>
    <property type="evidence" value="ECO:0007669"/>
    <property type="project" value="TreeGrafter"/>
</dbReference>
<dbReference type="PIRSF" id="PIRSF018266">
    <property type="entry name" value="FecR"/>
    <property type="match status" value="1"/>
</dbReference>
<evidence type="ECO:0000313" key="3">
    <source>
        <dbReference type="EMBL" id="MBC3444674.1"/>
    </source>
</evidence>
<proteinExistence type="predicted"/>
<dbReference type="InterPro" id="IPR006860">
    <property type="entry name" value="FecR"/>
</dbReference>
<evidence type="ECO:0000256" key="1">
    <source>
        <dbReference type="SAM" id="Phobius"/>
    </source>
</evidence>
<dbReference type="EMBL" id="JABWRJ010000002">
    <property type="protein sequence ID" value="MBC3444674.1"/>
    <property type="molecule type" value="Genomic_DNA"/>
</dbReference>
<dbReference type="PANTHER" id="PTHR30273">
    <property type="entry name" value="PERIPLASMIC SIGNAL SENSOR AND SIGMA FACTOR ACTIVATOR FECR-RELATED"/>
    <property type="match status" value="1"/>
</dbReference>